<sequence>MASTASGVEEVRVSVLTPLRLVGLVCIFLALCLDLGAVLSPAWVTADHQSYLSLWESCYKLGNLETWRCKTTLNSGMRNESPLPRHALFSQSLFPKELFLPSLAHAQAFRCSDGLSIAPLAVVPFCKLPFCPAIRI</sequence>
<evidence type="ECO:0000256" key="6">
    <source>
        <dbReference type="ARBA" id="ARBA00022989"/>
    </source>
</evidence>
<dbReference type="GO" id="GO:0016020">
    <property type="term" value="C:membrane"/>
    <property type="evidence" value="ECO:0007669"/>
    <property type="project" value="UniProtKB-SubCell"/>
</dbReference>
<dbReference type="Gene3D" id="1.20.140.150">
    <property type="match status" value="1"/>
</dbReference>
<dbReference type="PANTHER" id="PTHR14399:SF3">
    <property type="entry name" value="TRANSMEMBRANE PROTEIN 47"/>
    <property type="match status" value="1"/>
</dbReference>
<evidence type="ECO:0000256" key="1">
    <source>
        <dbReference type="ARBA" id="ARBA00004141"/>
    </source>
</evidence>
<dbReference type="AlphaFoldDB" id="A0A8C5S199"/>
<keyword evidence="5" id="KW-0965">Cell junction</keyword>
<evidence type="ECO:0000256" key="3">
    <source>
        <dbReference type="ARBA" id="ARBA00008691"/>
    </source>
</evidence>
<keyword evidence="12" id="KW-1185">Reference proteome</keyword>
<evidence type="ECO:0000256" key="7">
    <source>
        <dbReference type="ARBA" id="ARBA00023136"/>
    </source>
</evidence>
<comment type="subcellular location">
    <subcellularLocation>
        <location evidence="2">Cell junction</location>
        <location evidence="2">Adherens junction</location>
    </subcellularLocation>
    <subcellularLocation>
        <location evidence="1">Membrane</location>
        <topology evidence="1">Multi-pass membrane protein</topology>
    </subcellularLocation>
</comment>
<keyword evidence="6 10" id="KW-1133">Transmembrane helix</keyword>
<evidence type="ECO:0000256" key="5">
    <source>
        <dbReference type="ARBA" id="ARBA00022949"/>
    </source>
</evidence>
<feature type="transmembrane region" description="Helical" evidence="10">
    <location>
        <begin position="21"/>
        <end position="44"/>
    </location>
</feature>
<dbReference type="Ensembl" id="ENSLLTT00000010361.1">
    <property type="protein sequence ID" value="ENSLLTP00000009988.1"/>
    <property type="gene ID" value="ENSLLTG00000007648.1"/>
</dbReference>
<comment type="similarity">
    <text evidence="3">Belongs to the TMEM47 family.</text>
</comment>
<accession>A0A8C5S199</accession>
<name>A0A8C5S199_LATLA</name>
<evidence type="ECO:0000256" key="4">
    <source>
        <dbReference type="ARBA" id="ARBA00022692"/>
    </source>
</evidence>
<keyword evidence="7 10" id="KW-0472">Membrane</keyword>
<dbReference type="GO" id="GO:0005912">
    <property type="term" value="C:adherens junction"/>
    <property type="evidence" value="ECO:0007669"/>
    <property type="project" value="UniProtKB-SubCell"/>
</dbReference>
<dbReference type="GeneTree" id="ENSGT00940000176130"/>
<reference evidence="11" key="1">
    <citation type="submission" date="2025-08" db="UniProtKB">
        <authorList>
            <consortium name="Ensembl"/>
        </authorList>
    </citation>
    <scope>IDENTIFICATION</scope>
</reference>
<evidence type="ECO:0000256" key="10">
    <source>
        <dbReference type="SAM" id="Phobius"/>
    </source>
</evidence>
<evidence type="ECO:0000313" key="11">
    <source>
        <dbReference type="Ensembl" id="ENSLLTP00000009988.1"/>
    </source>
</evidence>
<protein>
    <recommendedName>
        <fullName evidence="8">Transmembrane protein 47</fullName>
    </recommendedName>
    <alternativeName>
        <fullName evidence="9">Transmembrane 4 superfamily member 10</fullName>
    </alternativeName>
</protein>
<reference evidence="11" key="2">
    <citation type="submission" date="2025-09" db="UniProtKB">
        <authorList>
            <consortium name="Ensembl"/>
        </authorList>
    </citation>
    <scope>IDENTIFICATION</scope>
</reference>
<evidence type="ECO:0000313" key="12">
    <source>
        <dbReference type="Proteomes" id="UP000694406"/>
    </source>
</evidence>
<evidence type="ECO:0000256" key="8">
    <source>
        <dbReference type="ARBA" id="ARBA00039383"/>
    </source>
</evidence>
<dbReference type="Proteomes" id="UP000694406">
    <property type="component" value="Unplaced"/>
</dbReference>
<dbReference type="GO" id="GO:0098609">
    <property type="term" value="P:cell-cell adhesion"/>
    <property type="evidence" value="ECO:0007669"/>
    <property type="project" value="TreeGrafter"/>
</dbReference>
<dbReference type="PANTHER" id="PTHR14399">
    <property type="entry name" value="P53-INDUCED PROTEIN RELATED"/>
    <property type="match status" value="1"/>
</dbReference>
<keyword evidence="4 10" id="KW-0812">Transmembrane</keyword>
<dbReference type="InterPro" id="IPR015664">
    <property type="entry name" value="P53_induced"/>
</dbReference>
<proteinExistence type="inferred from homology"/>
<evidence type="ECO:0000256" key="9">
    <source>
        <dbReference type="ARBA" id="ARBA00041506"/>
    </source>
</evidence>
<evidence type="ECO:0000256" key="2">
    <source>
        <dbReference type="ARBA" id="ARBA00004536"/>
    </source>
</evidence>
<organism evidence="11 12">
    <name type="scientific">Laticauda laticaudata</name>
    <name type="common">Blue-ringed sea krait</name>
    <name type="synonym">Blue-lipped sea krait</name>
    <dbReference type="NCBI Taxonomy" id="8630"/>
    <lineage>
        <taxon>Eukaryota</taxon>
        <taxon>Metazoa</taxon>
        <taxon>Chordata</taxon>
        <taxon>Craniata</taxon>
        <taxon>Vertebrata</taxon>
        <taxon>Euteleostomi</taxon>
        <taxon>Lepidosauria</taxon>
        <taxon>Squamata</taxon>
        <taxon>Bifurcata</taxon>
        <taxon>Unidentata</taxon>
        <taxon>Episquamata</taxon>
        <taxon>Toxicofera</taxon>
        <taxon>Serpentes</taxon>
        <taxon>Colubroidea</taxon>
        <taxon>Elapidae</taxon>
        <taxon>Laticaudinae</taxon>
        <taxon>Laticauda</taxon>
    </lineage>
</organism>